<feature type="coiled-coil region" evidence="5">
    <location>
        <begin position="305"/>
        <end position="339"/>
    </location>
</feature>
<comment type="subcellular location">
    <subcellularLocation>
        <location evidence="1">Mitochondrion</location>
    </subcellularLocation>
</comment>
<evidence type="ECO:0000313" key="9">
    <source>
        <dbReference type="EMBL" id="RLV91381.1"/>
    </source>
</evidence>
<keyword evidence="3 5" id="KW-0175">Coiled coil</keyword>
<feature type="region of interest" description="Disordered" evidence="6">
    <location>
        <begin position="918"/>
        <end position="951"/>
    </location>
</feature>
<dbReference type="SMART" id="SM01423">
    <property type="entry name" value="Milton"/>
    <property type="match status" value="1"/>
</dbReference>
<comment type="caution">
    <text evidence="9">The sequence shown here is derived from an EMBL/GenBank/DDBJ whole genome shotgun (WGS) entry which is preliminary data.</text>
</comment>
<dbReference type="GO" id="GO:0098957">
    <property type="term" value="P:anterograde axonal transport of mitochondrion"/>
    <property type="evidence" value="ECO:0007669"/>
    <property type="project" value="TreeGrafter"/>
</dbReference>
<feature type="region of interest" description="Disordered" evidence="6">
    <location>
        <begin position="609"/>
        <end position="661"/>
    </location>
</feature>
<dbReference type="GO" id="GO:0047496">
    <property type="term" value="P:vesicle transport along microtubule"/>
    <property type="evidence" value="ECO:0007669"/>
    <property type="project" value="TreeGrafter"/>
</dbReference>
<sequence length="989" mass="107112">MGAARHVSEQGSPGESKCTCRSWAKSRRRALAVPAELTHRPGSLPGASGSAAPPHGRGRRRDSAAASAAPGSQGGLSSWQPGPHVTPAKLDTPVPRETLPSQSQPVCHLQPSPDSPVPACPHTNPVSHRSDTGTRRDAATITELCSEDVPEVEIVTLLGEQLPRYTLRADTVFGYDHGDWLRAPSGPPQPVAPLTPQQIEETLQYFRAGAAAAAPLSVAGLGGHSGLGGCGGLGAMEIWSSPAAYDELNGNAERGGGADPIARELEEVLCAERVVRITKTYHDIDAVTNLLDEKERDLELAARIGQSLLKQNRSLTERNELLEEQLELAKEEIAQLRHEVSMRDDLLHFYTTTTEESEPTTTTTSTPLRRQESSLSLQQYFQYDTLQQKLKCLEEENQKLRMEATNIATETCQYEDQEQQLMIDCVEQFSEASQQVVHLSEELAHRAEDAARQQEEITQLLAQVADLQQKCRTYGSEVEELQQHLSVAKEVQQQLRMELRDLQEKYAECGGMLQEAREEVKSLRSRSLPNSTVSRYSAASLLPVVSAGAGRQGGPCCPPSTDTAYPGPQDSLAAEIKGMMRKRTDSSSSDYKSYQRVFETVKAVNQAAKAKSCSESPHHVPGSKQLSTAHSGGASTPHTNYFGSEGAQAEGASEESRAAPGRRDLEAAVQRLSVRQQSHVSEERSFFEAERERKLWRLRDGASSSGFLTPEGSVVSTGSNYSGGSELTAGSSFSLGSLTYLPDKLQIVKPLEGSVTLHHWQQLAQPNLGGILVPRPGVLTKDFRQLDIDLEEVYSLNDLEEDDVDASSFQLLPTSTPAKAKEHPRVFLSVNNLPQTPSTFTITTCHILHPTTAITTVTPSLYHAVVPSCGPFEGLSLGSPSPEQTPPTLALGPGPPSTPLGLFRLLLGRDSHLAPGTGSWWAPSLHSQDPQHSEPQPSPVSGGQDGPRSSIFSWNLVEKLQRLGLDKVVARGETSCARPGPRGAWGTQK</sequence>
<evidence type="ECO:0008006" key="11">
    <source>
        <dbReference type="Google" id="ProtNLM"/>
    </source>
</evidence>
<dbReference type="Proteomes" id="UP000276834">
    <property type="component" value="Unassembled WGS sequence"/>
</dbReference>
<dbReference type="PANTHER" id="PTHR15751">
    <property type="entry name" value="TRAFFICKING KINESIN-BINDING PROTEIN"/>
    <property type="match status" value="1"/>
</dbReference>
<evidence type="ECO:0000259" key="8">
    <source>
        <dbReference type="SMART" id="SM01424"/>
    </source>
</evidence>
<dbReference type="STRING" id="44316.ENSEGOP00005017523"/>
<dbReference type="AlphaFoldDB" id="A0A3L8RZ69"/>
<feature type="coiled-coil region" evidence="5">
    <location>
        <begin position="383"/>
        <end position="410"/>
    </location>
</feature>
<dbReference type="InterPro" id="IPR006933">
    <property type="entry name" value="HAP1_N"/>
</dbReference>
<dbReference type="GO" id="GO:0006605">
    <property type="term" value="P:protein targeting"/>
    <property type="evidence" value="ECO:0007669"/>
    <property type="project" value="TreeGrafter"/>
</dbReference>
<evidence type="ECO:0000259" key="7">
    <source>
        <dbReference type="SMART" id="SM01423"/>
    </source>
</evidence>
<proteinExistence type="inferred from homology"/>
<dbReference type="GO" id="GO:0030425">
    <property type="term" value="C:dendrite"/>
    <property type="evidence" value="ECO:0007669"/>
    <property type="project" value="TreeGrafter"/>
</dbReference>
<dbReference type="GO" id="GO:0017022">
    <property type="term" value="F:myosin binding"/>
    <property type="evidence" value="ECO:0007669"/>
    <property type="project" value="TreeGrafter"/>
</dbReference>
<evidence type="ECO:0000256" key="2">
    <source>
        <dbReference type="ARBA" id="ARBA00007007"/>
    </source>
</evidence>
<dbReference type="GO" id="GO:0031410">
    <property type="term" value="C:cytoplasmic vesicle"/>
    <property type="evidence" value="ECO:0007669"/>
    <property type="project" value="TreeGrafter"/>
</dbReference>
<dbReference type="GO" id="GO:0022008">
    <property type="term" value="P:neurogenesis"/>
    <property type="evidence" value="ECO:0007669"/>
    <property type="project" value="TreeGrafter"/>
</dbReference>
<dbReference type="InterPro" id="IPR051946">
    <property type="entry name" value="Intracell_Traff-Reg"/>
</dbReference>
<name>A0A3L8RZ69_CHLGU</name>
<evidence type="ECO:0000256" key="1">
    <source>
        <dbReference type="ARBA" id="ARBA00004173"/>
    </source>
</evidence>
<evidence type="ECO:0000256" key="4">
    <source>
        <dbReference type="ARBA" id="ARBA00023128"/>
    </source>
</evidence>
<feature type="domain" description="Trafficking kinesin-binding protein C-terminal" evidence="7">
    <location>
        <begin position="609"/>
        <end position="754"/>
    </location>
</feature>
<dbReference type="Pfam" id="PF12448">
    <property type="entry name" value="Milton"/>
    <property type="match status" value="1"/>
</dbReference>
<dbReference type="GO" id="GO:0005739">
    <property type="term" value="C:mitochondrion"/>
    <property type="evidence" value="ECO:0007669"/>
    <property type="project" value="UniProtKB-SubCell"/>
</dbReference>
<feature type="compositionally biased region" description="Polar residues" evidence="6">
    <location>
        <begin position="624"/>
        <end position="642"/>
    </location>
</feature>
<reference evidence="9 10" key="1">
    <citation type="journal article" date="2018" name="Proc. R. Soc. B">
        <title>A non-coding region near Follistatin controls head colour polymorphism in the Gouldian finch.</title>
        <authorList>
            <person name="Toomey M.B."/>
            <person name="Marques C.I."/>
            <person name="Andrade P."/>
            <person name="Araujo P.M."/>
            <person name="Sabatino S."/>
            <person name="Gazda M.A."/>
            <person name="Afonso S."/>
            <person name="Lopes R.J."/>
            <person name="Corbo J.C."/>
            <person name="Carneiro M."/>
        </authorList>
    </citation>
    <scope>NUCLEOTIDE SEQUENCE [LARGE SCALE GENOMIC DNA]</scope>
    <source>
        <strain evidence="9">Red01</strain>
        <tissue evidence="9">Muscle</tissue>
    </source>
</reference>
<evidence type="ECO:0000256" key="6">
    <source>
        <dbReference type="SAM" id="MobiDB-lite"/>
    </source>
</evidence>
<comment type="similarity">
    <text evidence="2">Belongs to the milton family.</text>
</comment>
<protein>
    <recommendedName>
        <fullName evidence="11">HAP1 N-terminal domain-containing protein</fullName>
    </recommendedName>
</protein>
<evidence type="ECO:0000256" key="3">
    <source>
        <dbReference type="ARBA" id="ARBA00023054"/>
    </source>
</evidence>
<feature type="region of interest" description="Disordered" evidence="6">
    <location>
        <begin position="1"/>
        <end position="135"/>
    </location>
</feature>
<feature type="coiled-coil region" evidence="5">
    <location>
        <begin position="450"/>
        <end position="519"/>
    </location>
</feature>
<keyword evidence="10" id="KW-1185">Reference proteome</keyword>
<dbReference type="GO" id="GO:0048011">
    <property type="term" value="P:neurotrophin TRK receptor signaling pathway"/>
    <property type="evidence" value="ECO:0007669"/>
    <property type="project" value="TreeGrafter"/>
</dbReference>
<evidence type="ECO:0000313" key="10">
    <source>
        <dbReference type="Proteomes" id="UP000276834"/>
    </source>
</evidence>
<accession>A0A3L8RZ69</accession>
<dbReference type="GO" id="GO:0048311">
    <property type="term" value="P:mitochondrion distribution"/>
    <property type="evidence" value="ECO:0007669"/>
    <property type="project" value="TreeGrafter"/>
</dbReference>
<dbReference type="InterPro" id="IPR022154">
    <property type="entry name" value="TRAK1/2_C"/>
</dbReference>
<feature type="region of interest" description="Disordered" evidence="6">
    <location>
        <begin position="876"/>
        <end position="895"/>
    </location>
</feature>
<evidence type="ECO:0000256" key="5">
    <source>
        <dbReference type="SAM" id="Coils"/>
    </source>
</evidence>
<feature type="compositionally biased region" description="Low complexity" evidence="6">
    <location>
        <begin position="64"/>
        <end position="78"/>
    </location>
</feature>
<gene>
    <name evidence="9" type="ORF">DV515_00014141</name>
</gene>
<organism evidence="9 10">
    <name type="scientific">Chloebia gouldiae</name>
    <name type="common">Gouldian finch</name>
    <name type="synonym">Erythrura gouldiae</name>
    <dbReference type="NCBI Taxonomy" id="44316"/>
    <lineage>
        <taxon>Eukaryota</taxon>
        <taxon>Metazoa</taxon>
        <taxon>Chordata</taxon>
        <taxon>Craniata</taxon>
        <taxon>Vertebrata</taxon>
        <taxon>Euteleostomi</taxon>
        <taxon>Archelosauria</taxon>
        <taxon>Archosauria</taxon>
        <taxon>Dinosauria</taxon>
        <taxon>Saurischia</taxon>
        <taxon>Theropoda</taxon>
        <taxon>Coelurosauria</taxon>
        <taxon>Aves</taxon>
        <taxon>Neognathae</taxon>
        <taxon>Neoaves</taxon>
        <taxon>Telluraves</taxon>
        <taxon>Australaves</taxon>
        <taxon>Passeriformes</taxon>
        <taxon>Passeroidea</taxon>
        <taxon>Passeridae</taxon>
        <taxon>Chloebia</taxon>
    </lineage>
</organism>
<keyword evidence="4" id="KW-0496">Mitochondrion</keyword>
<feature type="compositionally biased region" description="Polar residues" evidence="6">
    <location>
        <begin position="925"/>
        <end position="941"/>
    </location>
</feature>
<feature type="domain" description="HAP1 N-terminal" evidence="8">
    <location>
        <begin position="159"/>
        <end position="526"/>
    </location>
</feature>
<dbReference type="GO" id="GO:0005102">
    <property type="term" value="F:signaling receptor binding"/>
    <property type="evidence" value="ECO:0007669"/>
    <property type="project" value="TreeGrafter"/>
</dbReference>
<dbReference type="Pfam" id="PF04849">
    <property type="entry name" value="HAP1_N"/>
    <property type="match status" value="1"/>
</dbReference>
<dbReference type="OrthoDB" id="10067624at2759"/>
<dbReference type="EMBL" id="QUSF01000113">
    <property type="protein sequence ID" value="RLV91381.1"/>
    <property type="molecule type" value="Genomic_DNA"/>
</dbReference>
<dbReference type="SMART" id="SM01424">
    <property type="entry name" value="HAP1_N"/>
    <property type="match status" value="1"/>
</dbReference>
<dbReference type="PANTHER" id="PTHR15751:SF14">
    <property type="entry name" value="HUNTINGTIN-ASSOCIATED PROTEIN 1"/>
    <property type="match status" value="1"/>
</dbReference>
<dbReference type="GO" id="GO:1904115">
    <property type="term" value="C:axon cytoplasm"/>
    <property type="evidence" value="ECO:0007669"/>
    <property type="project" value="GOC"/>
</dbReference>